<proteinExistence type="predicted"/>
<comment type="caution">
    <text evidence="1">The sequence shown here is derived from an EMBL/GenBank/DDBJ whole genome shotgun (WGS) entry which is preliminary data.</text>
</comment>
<dbReference type="Proteomes" id="UP000566995">
    <property type="component" value="Unassembled WGS sequence"/>
</dbReference>
<evidence type="ECO:0000313" key="1">
    <source>
        <dbReference type="EMBL" id="MBB4861624.1"/>
    </source>
</evidence>
<dbReference type="RefSeq" id="WP_184585879.1">
    <property type="nucleotide sequence ID" value="NZ_JACHLI010000001.1"/>
</dbReference>
<name>A0A7W7KFZ8_PSENT</name>
<accession>A0A7W7KFZ8</accession>
<organism evidence="1 2">
    <name type="scientific">Pseudomonas nitroreducens</name>
    <dbReference type="NCBI Taxonomy" id="46680"/>
    <lineage>
        <taxon>Bacteria</taxon>
        <taxon>Pseudomonadati</taxon>
        <taxon>Pseudomonadota</taxon>
        <taxon>Gammaproteobacteria</taxon>
        <taxon>Pseudomonadales</taxon>
        <taxon>Pseudomonadaceae</taxon>
        <taxon>Pseudomonas</taxon>
    </lineage>
</organism>
<protein>
    <submittedName>
        <fullName evidence="1">Uncharacterized protein</fullName>
    </submittedName>
</protein>
<dbReference type="AlphaFoldDB" id="A0A7W7KFZ8"/>
<evidence type="ECO:0000313" key="2">
    <source>
        <dbReference type="Proteomes" id="UP000566995"/>
    </source>
</evidence>
<sequence length="143" mass="15916">MDTFWDIEVPAAALSVAVLMASLGAIDHIQELVYRSDINDALETTYGLWQNDAKVAVPPQGWQQDLTISRQADGSIRVSADSIYSCNQVMKAVSWRYPTVTYSDQRLNNGQQLGGIDFAIMCKQEGEHWAQIAPREPIARTKS</sequence>
<gene>
    <name evidence="1" type="ORF">HNP46_000435</name>
</gene>
<reference evidence="1 2" key="1">
    <citation type="submission" date="2020-08" db="EMBL/GenBank/DDBJ databases">
        <title>Functional genomics of gut bacteria from endangered species of beetles.</title>
        <authorList>
            <person name="Carlos-Shanley C."/>
        </authorList>
    </citation>
    <scope>NUCLEOTIDE SEQUENCE [LARGE SCALE GENOMIC DNA]</scope>
    <source>
        <strain evidence="1 2">S00179</strain>
    </source>
</reference>
<dbReference type="EMBL" id="JACHLI010000001">
    <property type="protein sequence ID" value="MBB4861624.1"/>
    <property type="molecule type" value="Genomic_DNA"/>
</dbReference>